<dbReference type="InterPro" id="IPR023824">
    <property type="entry name" value="CHP04073_exosortase-affil"/>
</dbReference>
<sequence>MARLGNKFISLLLLFLFLFSSTGWCKDLYVFRAAKKLGRGLYNIVYSPLELPRAVETGLVETRIDKMILLDPIRGIFNTVGRFSVGAYEVVSFLYPQPPIIHPVYLMEGTRDYLTYQRKVDSDGP</sequence>
<gene>
    <name evidence="1" type="ORF">A3G33_03530</name>
</gene>
<comment type="caution">
    <text evidence="1">The sequence shown here is derived from an EMBL/GenBank/DDBJ whole genome shotgun (WGS) entry which is preliminary data.</text>
</comment>
<organism evidence="1 2">
    <name type="scientific">Candidatus Danuiimicrobium aquiferis</name>
    <dbReference type="NCBI Taxonomy" id="1801832"/>
    <lineage>
        <taxon>Bacteria</taxon>
        <taxon>Pseudomonadati</taxon>
        <taxon>Candidatus Omnitrophota</taxon>
        <taxon>Candidatus Danuiimicrobium</taxon>
    </lineage>
</organism>
<dbReference type="NCBIfam" id="TIGR04073">
    <property type="entry name" value="exo_TIGR04073"/>
    <property type="match status" value="1"/>
</dbReference>
<dbReference type="AlphaFoldDB" id="A0A1G1KU03"/>
<reference evidence="1 2" key="1">
    <citation type="journal article" date="2016" name="Nat. Commun.">
        <title>Thousands of microbial genomes shed light on interconnected biogeochemical processes in an aquifer system.</title>
        <authorList>
            <person name="Anantharaman K."/>
            <person name="Brown C.T."/>
            <person name="Hug L.A."/>
            <person name="Sharon I."/>
            <person name="Castelle C.J."/>
            <person name="Probst A.J."/>
            <person name="Thomas B.C."/>
            <person name="Singh A."/>
            <person name="Wilkins M.J."/>
            <person name="Karaoz U."/>
            <person name="Brodie E.L."/>
            <person name="Williams K.H."/>
            <person name="Hubbard S.S."/>
            <person name="Banfield J.F."/>
        </authorList>
    </citation>
    <scope>NUCLEOTIDE SEQUENCE [LARGE SCALE GENOMIC DNA]</scope>
</reference>
<evidence type="ECO:0000313" key="2">
    <source>
        <dbReference type="Proteomes" id="UP000178187"/>
    </source>
</evidence>
<dbReference type="Proteomes" id="UP000178187">
    <property type="component" value="Unassembled WGS sequence"/>
</dbReference>
<accession>A0A1G1KU03</accession>
<dbReference type="EMBL" id="MHFR01000051">
    <property type="protein sequence ID" value="OGW96386.1"/>
    <property type="molecule type" value="Genomic_DNA"/>
</dbReference>
<evidence type="ECO:0000313" key="1">
    <source>
        <dbReference type="EMBL" id="OGW96386.1"/>
    </source>
</evidence>
<proteinExistence type="predicted"/>
<name>A0A1G1KU03_9BACT</name>
<protein>
    <submittedName>
        <fullName evidence="1">Uncharacterized protein</fullName>
    </submittedName>
</protein>